<evidence type="ECO:0000313" key="2">
    <source>
        <dbReference type="Proteomes" id="UP000285860"/>
    </source>
</evidence>
<reference evidence="1 2" key="1">
    <citation type="journal article" date="2018" name="Sci. Rep.">
        <title>Characterisation of pathogen-specific regions and novel effector candidates in Fusarium oxysporum f. sp. cepae.</title>
        <authorList>
            <person name="Armitage A.D."/>
            <person name="Taylor A."/>
            <person name="Sobczyk M.K."/>
            <person name="Baxter L."/>
            <person name="Greenfield B.P."/>
            <person name="Bates H.J."/>
            <person name="Wilson F."/>
            <person name="Jackson A.C."/>
            <person name="Ott S."/>
            <person name="Harrison R.J."/>
            <person name="Clarkson J.P."/>
        </authorList>
    </citation>
    <scope>NUCLEOTIDE SEQUENCE [LARGE SCALE GENOMIC DNA]</scope>
    <source>
        <strain evidence="1 2">Fo_A28</strain>
    </source>
</reference>
<dbReference type="EMBL" id="MRCY01000102">
    <property type="protein sequence ID" value="RKK98495.1"/>
    <property type="molecule type" value="Genomic_DNA"/>
</dbReference>
<proteinExistence type="predicted"/>
<evidence type="ECO:0000313" key="1">
    <source>
        <dbReference type="EMBL" id="RKK98495.1"/>
    </source>
</evidence>
<protein>
    <submittedName>
        <fullName evidence="1">Uncharacterized protein</fullName>
    </submittedName>
</protein>
<dbReference type="Proteomes" id="UP000285860">
    <property type="component" value="Unassembled WGS sequence"/>
</dbReference>
<dbReference type="AlphaFoldDB" id="A0A420Q135"/>
<gene>
    <name evidence="1" type="ORF">BFJ68_g13570</name>
</gene>
<accession>A0A420Q135</accession>
<sequence length="79" mass="8798">MLVSLSIAYFQRAVIQAATLHHSQSYPFSLLCRLLKTNPSDLVSAALKVFTDVAKEKFKAAIAKEEEEEKKALKSTVED</sequence>
<name>A0A420Q135_FUSOX</name>
<comment type="caution">
    <text evidence="1">The sequence shown here is derived from an EMBL/GenBank/DDBJ whole genome shotgun (WGS) entry which is preliminary data.</text>
</comment>
<organism evidence="1 2">
    <name type="scientific">Fusarium oxysporum</name>
    <name type="common">Fusarium vascular wilt</name>
    <dbReference type="NCBI Taxonomy" id="5507"/>
    <lineage>
        <taxon>Eukaryota</taxon>
        <taxon>Fungi</taxon>
        <taxon>Dikarya</taxon>
        <taxon>Ascomycota</taxon>
        <taxon>Pezizomycotina</taxon>
        <taxon>Sordariomycetes</taxon>
        <taxon>Hypocreomycetidae</taxon>
        <taxon>Hypocreales</taxon>
        <taxon>Nectriaceae</taxon>
        <taxon>Fusarium</taxon>
        <taxon>Fusarium oxysporum species complex</taxon>
    </lineage>
</organism>